<gene>
    <name evidence="4" type="ORF">HOP53_10035</name>
</gene>
<keyword evidence="5" id="KW-1185">Reference proteome</keyword>
<dbReference type="Pfam" id="PF04234">
    <property type="entry name" value="CopC"/>
    <property type="match status" value="1"/>
</dbReference>
<protein>
    <submittedName>
        <fullName evidence="4">Copper resistance protein CopC</fullName>
    </submittedName>
</protein>
<accession>A0ABS9A3Q8</accession>
<dbReference type="InterPro" id="IPR014756">
    <property type="entry name" value="Ig_E-set"/>
</dbReference>
<sequence>MRGLAYRVGSSRRFGKPCRFIALAILLGGAPPLWAQAEMEASFPEDGASLERAPEELTLRLGEPLRLTLFAVSGPEGMVELGDSTKDTLAERHRVVPAGRMVPGEYRIVWRGTAAGGTVSAGGYRFEIME</sequence>
<dbReference type="InterPro" id="IPR014755">
    <property type="entry name" value="Cu-Rt/internalin_Ig-like"/>
</dbReference>
<dbReference type="EMBL" id="JABFTX010000002">
    <property type="protein sequence ID" value="MCE8003172.1"/>
    <property type="molecule type" value="Genomic_DNA"/>
</dbReference>
<evidence type="ECO:0000259" key="3">
    <source>
        <dbReference type="Pfam" id="PF04234"/>
    </source>
</evidence>
<dbReference type="InterPro" id="IPR007348">
    <property type="entry name" value="CopC_dom"/>
</dbReference>
<reference evidence="4 5" key="1">
    <citation type="journal article" date="2021" name="Front. Microbiol.">
        <title>Aerobic Denitrification and Heterotrophic Sulfur Oxidation in the Genus Halomonas Revealed by Six Novel Species Characterizations and Genome-Based Analysis.</title>
        <authorList>
            <person name="Wang L."/>
            <person name="Shao Z."/>
        </authorList>
    </citation>
    <scope>NUCLEOTIDE SEQUENCE [LARGE SCALE GENOMIC DNA]</scope>
    <source>
        <strain evidence="4 5">MCCC 1A11081</strain>
    </source>
</reference>
<dbReference type="Gene3D" id="2.60.40.1220">
    <property type="match status" value="1"/>
</dbReference>
<keyword evidence="2" id="KW-0186">Copper</keyword>
<evidence type="ECO:0000256" key="1">
    <source>
        <dbReference type="ARBA" id="ARBA00022729"/>
    </source>
</evidence>
<dbReference type="SUPFAM" id="SSF81296">
    <property type="entry name" value="E set domains"/>
    <property type="match status" value="1"/>
</dbReference>
<dbReference type="RefSeq" id="WP_234269900.1">
    <property type="nucleotide sequence ID" value="NZ_JABFTX010000002.1"/>
</dbReference>
<keyword evidence="1" id="KW-0732">Signal</keyword>
<name>A0ABS9A3Q8_9GAMM</name>
<feature type="domain" description="CopC" evidence="3">
    <location>
        <begin position="38"/>
        <end position="128"/>
    </location>
</feature>
<comment type="caution">
    <text evidence="4">The sequence shown here is derived from an EMBL/GenBank/DDBJ whole genome shotgun (WGS) entry which is preliminary data.</text>
</comment>
<evidence type="ECO:0000313" key="4">
    <source>
        <dbReference type="EMBL" id="MCE8003172.1"/>
    </source>
</evidence>
<dbReference type="Proteomes" id="UP001320168">
    <property type="component" value="Unassembled WGS sequence"/>
</dbReference>
<evidence type="ECO:0000313" key="5">
    <source>
        <dbReference type="Proteomes" id="UP001320168"/>
    </source>
</evidence>
<evidence type="ECO:0000256" key="2">
    <source>
        <dbReference type="ARBA" id="ARBA00023008"/>
    </source>
</evidence>
<proteinExistence type="predicted"/>
<organism evidence="4 5">
    <name type="scientific">Billgrantia ethanolica</name>
    <dbReference type="NCBI Taxonomy" id="2733486"/>
    <lineage>
        <taxon>Bacteria</taxon>
        <taxon>Pseudomonadati</taxon>
        <taxon>Pseudomonadota</taxon>
        <taxon>Gammaproteobacteria</taxon>
        <taxon>Oceanospirillales</taxon>
        <taxon>Halomonadaceae</taxon>
        <taxon>Billgrantia</taxon>
    </lineage>
</organism>